<dbReference type="InterPro" id="IPR001623">
    <property type="entry name" value="DnaJ_domain"/>
</dbReference>
<dbReference type="Proteomes" id="UP000267029">
    <property type="component" value="Unassembled WGS sequence"/>
</dbReference>
<evidence type="ECO:0000313" key="3">
    <source>
        <dbReference type="EMBL" id="VDD82958.1"/>
    </source>
</evidence>
<keyword evidence="1" id="KW-0812">Transmembrane</keyword>
<dbReference type="Pfam" id="PF00226">
    <property type="entry name" value="DnaJ"/>
    <property type="match status" value="1"/>
</dbReference>
<proteinExistence type="predicted"/>
<dbReference type="SMART" id="SM00271">
    <property type="entry name" value="DnaJ"/>
    <property type="match status" value="1"/>
</dbReference>
<gene>
    <name evidence="3" type="ORF">MCOS_LOCUS8961</name>
</gene>
<evidence type="ECO:0000256" key="1">
    <source>
        <dbReference type="SAM" id="Phobius"/>
    </source>
</evidence>
<organism evidence="3 4">
    <name type="scientific">Mesocestoides corti</name>
    <name type="common">Flatworm</name>
    <dbReference type="NCBI Taxonomy" id="53468"/>
    <lineage>
        <taxon>Eukaryota</taxon>
        <taxon>Metazoa</taxon>
        <taxon>Spiralia</taxon>
        <taxon>Lophotrochozoa</taxon>
        <taxon>Platyhelminthes</taxon>
        <taxon>Cestoda</taxon>
        <taxon>Eucestoda</taxon>
        <taxon>Cyclophyllidea</taxon>
        <taxon>Mesocestoididae</taxon>
        <taxon>Mesocestoides</taxon>
    </lineage>
</organism>
<dbReference type="OrthoDB" id="552049at2759"/>
<dbReference type="STRING" id="53468.A0A0R3UMI5"/>
<keyword evidence="1" id="KW-0472">Membrane</keyword>
<dbReference type="SUPFAM" id="SSF46565">
    <property type="entry name" value="Chaperone J-domain"/>
    <property type="match status" value="1"/>
</dbReference>
<dbReference type="CDD" id="cd06257">
    <property type="entry name" value="DnaJ"/>
    <property type="match status" value="1"/>
</dbReference>
<dbReference type="PRINTS" id="PR00625">
    <property type="entry name" value="JDOMAIN"/>
</dbReference>
<dbReference type="PROSITE" id="PS50076">
    <property type="entry name" value="DNAJ_2"/>
    <property type="match status" value="1"/>
</dbReference>
<reference evidence="3 4" key="1">
    <citation type="submission" date="2018-10" db="EMBL/GenBank/DDBJ databases">
        <authorList>
            <consortium name="Pathogen Informatics"/>
        </authorList>
    </citation>
    <scope>NUCLEOTIDE SEQUENCE [LARGE SCALE GENOMIC DNA]</scope>
</reference>
<feature type="domain" description="J" evidence="2">
    <location>
        <begin position="12"/>
        <end position="77"/>
    </location>
</feature>
<protein>
    <recommendedName>
        <fullName evidence="2">J domain-containing protein</fullName>
    </recommendedName>
</protein>
<keyword evidence="1" id="KW-1133">Transmembrane helix</keyword>
<dbReference type="InterPro" id="IPR036869">
    <property type="entry name" value="J_dom_sf"/>
</dbReference>
<dbReference type="PANTHER" id="PTHR44825:SF1">
    <property type="entry name" value="DNAJ HOMOLOG SUBFAMILY C MEMBER 4"/>
    <property type="match status" value="1"/>
</dbReference>
<evidence type="ECO:0000313" key="4">
    <source>
        <dbReference type="Proteomes" id="UP000267029"/>
    </source>
</evidence>
<dbReference type="EMBL" id="UXSR01005610">
    <property type="protein sequence ID" value="VDD82958.1"/>
    <property type="molecule type" value="Genomic_DNA"/>
</dbReference>
<evidence type="ECO:0000259" key="2">
    <source>
        <dbReference type="PROSITE" id="PS50076"/>
    </source>
</evidence>
<dbReference type="AlphaFoldDB" id="A0A0R3UMI5"/>
<sequence>MSFGSEATPLKNYYKTLGVRQSATTKEIKEAYRALSKKYHPDIAGDTPEIRSKFVEINEAISVLGNEASRKEYDFQRKLNSFSVIESGYKMEYTKPNSSDPVLIAAYEEEMRRRWNERLVEWMKGQGEYELERGHHVKPLPSFMSYSYVSTEDAKIRYLCIFGLLVFIASLIYVYKDIKAASRNKPRRTKPSAEQTTQM</sequence>
<accession>A0A0R3UMI5</accession>
<dbReference type="PANTHER" id="PTHR44825">
    <property type="match status" value="1"/>
</dbReference>
<dbReference type="InterPro" id="IPR052763">
    <property type="entry name" value="DnaJ_C4"/>
</dbReference>
<name>A0A0R3UMI5_MESCO</name>
<dbReference type="Gene3D" id="1.10.287.110">
    <property type="entry name" value="DnaJ domain"/>
    <property type="match status" value="1"/>
</dbReference>
<feature type="transmembrane region" description="Helical" evidence="1">
    <location>
        <begin position="156"/>
        <end position="175"/>
    </location>
</feature>
<keyword evidence="4" id="KW-1185">Reference proteome</keyword>